<keyword evidence="3" id="KW-1185">Reference proteome</keyword>
<name>A0A4R9FQZ4_9LEPT</name>
<dbReference type="OrthoDB" id="345313at2"/>
<evidence type="ECO:0000256" key="1">
    <source>
        <dbReference type="SAM" id="Phobius"/>
    </source>
</evidence>
<keyword evidence="1" id="KW-0812">Transmembrane</keyword>
<dbReference type="AlphaFoldDB" id="A0A4R9FQZ4"/>
<dbReference type="NCBIfam" id="NF047550">
    <property type="entry name" value="LIC_12071_fam"/>
    <property type="match status" value="1"/>
</dbReference>
<reference evidence="2" key="1">
    <citation type="journal article" date="2019" name="PLoS Negl. Trop. Dis.">
        <title>Revisiting the worldwide diversity of Leptospira species in the environment.</title>
        <authorList>
            <person name="Vincent A.T."/>
            <person name="Schiettekatte O."/>
            <person name="Bourhy P."/>
            <person name="Veyrier F.J."/>
            <person name="Picardeau M."/>
        </authorList>
    </citation>
    <scope>NUCLEOTIDE SEQUENCE [LARGE SCALE GENOMIC DNA]</scope>
    <source>
        <strain evidence="2">SSS9</strain>
    </source>
</reference>
<organism evidence="2 3">
    <name type="scientific">Leptospira semungkisensis</name>
    <dbReference type="NCBI Taxonomy" id="2484985"/>
    <lineage>
        <taxon>Bacteria</taxon>
        <taxon>Pseudomonadati</taxon>
        <taxon>Spirochaetota</taxon>
        <taxon>Spirochaetia</taxon>
        <taxon>Leptospirales</taxon>
        <taxon>Leptospiraceae</taxon>
        <taxon>Leptospira</taxon>
    </lineage>
</organism>
<dbReference type="Proteomes" id="UP000297453">
    <property type="component" value="Unassembled WGS sequence"/>
</dbReference>
<evidence type="ECO:0000313" key="2">
    <source>
        <dbReference type="EMBL" id="TGK00785.1"/>
    </source>
</evidence>
<comment type="caution">
    <text evidence="2">The sequence shown here is derived from an EMBL/GenBank/DDBJ whole genome shotgun (WGS) entry which is preliminary data.</text>
</comment>
<evidence type="ECO:0000313" key="3">
    <source>
        <dbReference type="Proteomes" id="UP000297453"/>
    </source>
</evidence>
<keyword evidence="1" id="KW-1133">Transmembrane helix</keyword>
<keyword evidence="1" id="KW-0472">Membrane</keyword>
<protein>
    <submittedName>
        <fullName evidence="2">Uncharacterized protein</fullName>
    </submittedName>
</protein>
<feature type="transmembrane region" description="Helical" evidence="1">
    <location>
        <begin position="211"/>
        <end position="237"/>
    </location>
</feature>
<accession>A0A4R9FQZ4</accession>
<dbReference type="EMBL" id="RQEP01000018">
    <property type="protein sequence ID" value="TGK00785.1"/>
    <property type="molecule type" value="Genomic_DNA"/>
</dbReference>
<gene>
    <name evidence="2" type="ORF">EHO59_12685</name>
</gene>
<dbReference type="RefSeq" id="WP_135588619.1">
    <property type="nucleotide sequence ID" value="NZ_RQEP01000018.1"/>
</dbReference>
<proteinExistence type="predicted"/>
<sequence>MQIFKHILFFLLALIICEGIAIGASAWSYLESSLASFEQIRNLSDERARDTIGAISKSSEGKLNQEKLEDLNFAFSRLVKVTSGDKEGFIISEISMVTDSGVVLASSNEDYVSEPRSKRKPESKFLSLSYTSAHRLRKWQISTPILLESKKTFENNKLMTLVAPYFPEILTPEVLLSMAVYHPEKFERVASLHMRYERGNFAHFVRIQTELFWWTLQNNAIIAFICSLIIGFAHILIKSVRTSFTREGEYIASPSDPPLWEKVDFAQTQGHIRWKETSSHSPSSPPPIREERYVPSRSDVLEKPMPIATHVGAPTASKEKAEILDAIYLG</sequence>